<feature type="compositionally biased region" description="Basic and acidic residues" evidence="16">
    <location>
        <begin position="267"/>
        <end position="282"/>
    </location>
</feature>
<dbReference type="GO" id="GO:0016020">
    <property type="term" value="C:membrane"/>
    <property type="evidence" value="ECO:0007669"/>
    <property type="project" value="InterPro"/>
</dbReference>
<evidence type="ECO:0000256" key="3">
    <source>
        <dbReference type="ARBA" id="ARBA00010441"/>
    </source>
</evidence>
<organism evidence="18 19">
    <name type="scientific">Paenibacillus antri</name>
    <dbReference type="NCBI Taxonomy" id="2582848"/>
    <lineage>
        <taxon>Bacteria</taxon>
        <taxon>Bacillati</taxon>
        <taxon>Bacillota</taxon>
        <taxon>Bacilli</taxon>
        <taxon>Bacillales</taxon>
        <taxon>Paenibacillaceae</taxon>
        <taxon>Paenibacillus</taxon>
    </lineage>
</organism>
<evidence type="ECO:0000256" key="9">
    <source>
        <dbReference type="ARBA" id="ARBA00022989"/>
    </source>
</evidence>
<evidence type="ECO:0000256" key="13">
    <source>
        <dbReference type="ARBA" id="ARBA00023264"/>
    </source>
</evidence>
<evidence type="ECO:0000313" key="18">
    <source>
        <dbReference type="EMBL" id="TLS48509.1"/>
    </source>
</evidence>
<dbReference type="OrthoDB" id="9777147at2"/>
<reference evidence="18 19" key="1">
    <citation type="submission" date="2019-05" db="EMBL/GenBank/DDBJ databases">
        <authorList>
            <person name="Narsing Rao M.P."/>
            <person name="Li W.J."/>
        </authorList>
    </citation>
    <scope>NUCLEOTIDE SEQUENCE [LARGE SCALE GENOMIC DNA]</scope>
    <source>
        <strain evidence="18 19">SYSU_K30003</strain>
    </source>
</reference>
<keyword evidence="7 15" id="KW-0808">Transferase</keyword>
<dbReference type="GO" id="GO:0008654">
    <property type="term" value="P:phospholipid biosynthetic process"/>
    <property type="evidence" value="ECO:0007669"/>
    <property type="project" value="UniProtKB-KW"/>
</dbReference>
<comment type="caution">
    <text evidence="18">The sequence shown here is derived from an EMBL/GenBank/DDBJ whole genome shotgun (WGS) entry which is preliminary data.</text>
</comment>
<dbReference type="InterPro" id="IPR050324">
    <property type="entry name" value="CDP-alcohol_PTase-I"/>
</dbReference>
<keyword evidence="8 17" id="KW-0812">Transmembrane</keyword>
<dbReference type="InterPro" id="IPR004533">
    <property type="entry name" value="CDP-diaglyc--ser_O-PTrfase"/>
</dbReference>
<comment type="subcellular location">
    <subcellularLocation>
        <location evidence="2">Endomembrane system</location>
        <topology evidence="2">Multi-pass membrane protein</topology>
    </subcellularLocation>
</comment>
<evidence type="ECO:0000256" key="4">
    <source>
        <dbReference type="ARBA" id="ARBA00013174"/>
    </source>
</evidence>
<evidence type="ECO:0000256" key="5">
    <source>
        <dbReference type="ARBA" id="ARBA00017171"/>
    </source>
</evidence>
<evidence type="ECO:0000256" key="10">
    <source>
        <dbReference type="ARBA" id="ARBA00023098"/>
    </source>
</evidence>
<protein>
    <recommendedName>
        <fullName evidence="5">CDP-diacylglycerol--serine O-phosphatidyltransferase</fullName>
        <ecNumber evidence="4">2.7.8.8</ecNumber>
    </recommendedName>
    <alternativeName>
        <fullName evidence="14">Phosphatidylserine synthase</fullName>
    </alternativeName>
</protein>
<evidence type="ECO:0000256" key="1">
    <source>
        <dbReference type="ARBA" id="ARBA00000287"/>
    </source>
</evidence>
<dbReference type="GO" id="GO:0003882">
    <property type="term" value="F:CDP-diacylglycerol-serine O-phosphatidyltransferase activity"/>
    <property type="evidence" value="ECO:0007669"/>
    <property type="project" value="UniProtKB-EC"/>
</dbReference>
<accession>A0A5R9G0I1</accession>
<dbReference type="PANTHER" id="PTHR14269:SF61">
    <property type="entry name" value="CDP-DIACYLGLYCEROL--SERINE O-PHOSPHATIDYLTRANSFERASE"/>
    <property type="match status" value="1"/>
</dbReference>
<dbReference type="Proteomes" id="UP000309676">
    <property type="component" value="Unassembled WGS sequence"/>
</dbReference>
<dbReference type="InterPro" id="IPR000462">
    <property type="entry name" value="CDP-OH_P_trans"/>
</dbReference>
<feature type="transmembrane region" description="Helical" evidence="17">
    <location>
        <begin position="122"/>
        <end position="140"/>
    </location>
</feature>
<keyword evidence="19" id="KW-1185">Reference proteome</keyword>
<feature type="transmembrane region" description="Helical" evidence="17">
    <location>
        <begin position="92"/>
        <end position="110"/>
    </location>
</feature>
<dbReference type="PROSITE" id="PS00379">
    <property type="entry name" value="CDP_ALCOHOL_P_TRANSF"/>
    <property type="match status" value="1"/>
</dbReference>
<feature type="region of interest" description="Disordered" evidence="16">
    <location>
        <begin position="245"/>
        <end position="282"/>
    </location>
</feature>
<dbReference type="AlphaFoldDB" id="A0A5R9G0I1"/>
<evidence type="ECO:0000256" key="6">
    <source>
        <dbReference type="ARBA" id="ARBA00022516"/>
    </source>
</evidence>
<evidence type="ECO:0000256" key="8">
    <source>
        <dbReference type="ARBA" id="ARBA00022692"/>
    </source>
</evidence>
<dbReference type="Gene3D" id="1.20.120.1760">
    <property type="match status" value="1"/>
</dbReference>
<evidence type="ECO:0000256" key="7">
    <source>
        <dbReference type="ARBA" id="ARBA00022679"/>
    </source>
</evidence>
<dbReference type="PANTHER" id="PTHR14269">
    <property type="entry name" value="CDP-DIACYLGLYCEROL--GLYCEROL-3-PHOSPHATE 3-PHOSPHATIDYLTRANSFERASE-RELATED"/>
    <property type="match status" value="1"/>
</dbReference>
<evidence type="ECO:0000256" key="2">
    <source>
        <dbReference type="ARBA" id="ARBA00004127"/>
    </source>
</evidence>
<evidence type="ECO:0000256" key="12">
    <source>
        <dbReference type="ARBA" id="ARBA00023209"/>
    </source>
</evidence>
<sequence length="282" mass="30444">MGWKQLPNWFTVGNLFLGILAIIMVFNERSDMASILVIIAMLLDGLDGRVARALNAQSEFGKELDSLSDVISFGVAPAFVMYVAAFQGLHEALGWIVTALFPICGALRLARFNVMDGLPGYFLGLPIPAAGGVLCTLALFSDSIPIWVMVLSSLALSFLMVSTVKYPSFKKLALSKKAIWITPIIIIGAASVAVLYPGWASKLLFIPLLLYALFGLRKNVEVIARAAGRRVRNVRVPGVRARGADGQKPLLARRGWKLRRGGPKGGADAKDEAPPPPSRKSE</sequence>
<proteinExistence type="inferred from homology"/>
<keyword evidence="10" id="KW-0443">Lipid metabolism</keyword>
<evidence type="ECO:0000256" key="17">
    <source>
        <dbReference type="SAM" id="Phobius"/>
    </source>
</evidence>
<comment type="similarity">
    <text evidence="3 15">Belongs to the CDP-alcohol phosphatidyltransferase class-I family.</text>
</comment>
<dbReference type="InterPro" id="IPR048254">
    <property type="entry name" value="CDP_ALCOHOL_P_TRANSF_CS"/>
</dbReference>
<keyword evidence="12" id="KW-0594">Phospholipid biosynthesis</keyword>
<evidence type="ECO:0000256" key="15">
    <source>
        <dbReference type="RuleBase" id="RU003750"/>
    </source>
</evidence>
<dbReference type="RefSeq" id="WP_138198093.1">
    <property type="nucleotide sequence ID" value="NZ_VCIW01000034.1"/>
</dbReference>
<dbReference type="GO" id="GO:0012505">
    <property type="term" value="C:endomembrane system"/>
    <property type="evidence" value="ECO:0007669"/>
    <property type="project" value="UniProtKB-SubCell"/>
</dbReference>
<feature type="transmembrane region" description="Helical" evidence="17">
    <location>
        <begin position="7"/>
        <end position="26"/>
    </location>
</feature>
<keyword evidence="6" id="KW-0444">Lipid biosynthesis</keyword>
<evidence type="ECO:0000256" key="11">
    <source>
        <dbReference type="ARBA" id="ARBA00023136"/>
    </source>
</evidence>
<dbReference type="Pfam" id="PF01066">
    <property type="entry name" value="CDP-OH_P_transf"/>
    <property type="match status" value="1"/>
</dbReference>
<comment type="catalytic activity">
    <reaction evidence="1">
        <text>a CDP-1,2-diacyl-sn-glycerol + L-serine = a 1,2-diacyl-sn-glycero-3-phospho-L-serine + CMP + H(+)</text>
        <dbReference type="Rhea" id="RHEA:16913"/>
        <dbReference type="ChEBI" id="CHEBI:15378"/>
        <dbReference type="ChEBI" id="CHEBI:33384"/>
        <dbReference type="ChEBI" id="CHEBI:57262"/>
        <dbReference type="ChEBI" id="CHEBI:58332"/>
        <dbReference type="ChEBI" id="CHEBI:60377"/>
        <dbReference type="EC" id="2.7.8.8"/>
    </reaction>
</comment>
<gene>
    <name evidence="18" type="primary">pssA</name>
    <name evidence="18" type="ORF">FE782_30290</name>
</gene>
<feature type="transmembrane region" description="Helical" evidence="17">
    <location>
        <begin position="178"/>
        <end position="197"/>
    </location>
</feature>
<evidence type="ECO:0000256" key="14">
    <source>
        <dbReference type="ARBA" id="ARBA00032361"/>
    </source>
</evidence>
<keyword evidence="13" id="KW-1208">Phospholipid metabolism</keyword>
<dbReference type="EMBL" id="VCIW01000034">
    <property type="protein sequence ID" value="TLS48509.1"/>
    <property type="molecule type" value="Genomic_DNA"/>
</dbReference>
<keyword evidence="9 17" id="KW-1133">Transmembrane helix</keyword>
<dbReference type="EC" id="2.7.8.8" evidence="4"/>
<evidence type="ECO:0000313" key="19">
    <source>
        <dbReference type="Proteomes" id="UP000309676"/>
    </source>
</evidence>
<evidence type="ECO:0000256" key="16">
    <source>
        <dbReference type="SAM" id="MobiDB-lite"/>
    </source>
</evidence>
<dbReference type="InterPro" id="IPR043130">
    <property type="entry name" value="CDP-OH_PTrfase_TM_dom"/>
</dbReference>
<name>A0A5R9G0I1_9BACL</name>
<feature type="transmembrane region" description="Helical" evidence="17">
    <location>
        <begin position="146"/>
        <end position="166"/>
    </location>
</feature>
<dbReference type="NCBIfam" id="TIGR00473">
    <property type="entry name" value="pssA"/>
    <property type="match status" value="1"/>
</dbReference>
<keyword evidence="11 17" id="KW-0472">Membrane</keyword>